<evidence type="ECO:0000256" key="2">
    <source>
        <dbReference type="ARBA" id="ARBA00010527"/>
    </source>
</evidence>
<keyword evidence="7 13" id="KW-0653">Protein transport</keyword>
<dbReference type="RefSeq" id="WP_066338933.1">
    <property type="nucleotide sequence ID" value="NZ_CP016503.1"/>
</dbReference>
<keyword evidence="4 13" id="KW-0813">Transport</keyword>
<evidence type="ECO:0000256" key="6">
    <source>
        <dbReference type="ARBA" id="ARBA00022692"/>
    </source>
</evidence>
<protein>
    <recommendedName>
        <fullName evidence="3 13">Membrane protein insertase YidC</fullName>
    </recommendedName>
    <alternativeName>
        <fullName evidence="12 13">Foldase YidC</fullName>
    </alternativeName>
    <alternativeName>
        <fullName evidence="11 13">Membrane integrase YidC</fullName>
    </alternativeName>
    <alternativeName>
        <fullName evidence="13">Membrane protein YidC</fullName>
    </alternativeName>
</protein>
<evidence type="ECO:0000256" key="13">
    <source>
        <dbReference type="HAMAP-Rule" id="MF_01810"/>
    </source>
</evidence>
<dbReference type="KEGG" id="het:BBW65_01855"/>
<evidence type="ECO:0000259" key="14">
    <source>
        <dbReference type="Pfam" id="PF02096"/>
    </source>
</evidence>
<dbReference type="STRING" id="222136.BBW65_01855"/>
<feature type="transmembrane region" description="Helical" evidence="13">
    <location>
        <begin position="459"/>
        <end position="477"/>
    </location>
</feature>
<evidence type="ECO:0000256" key="5">
    <source>
        <dbReference type="ARBA" id="ARBA00022475"/>
    </source>
</evidence>
<feature type="transmembrane region" description="Helical" evidence="13">
    <location>
        <begin position="15"/>
        <end position="35"/>
    </location>
</feature>
<dbReference type="InterPro" id="IPR038221">
    <property type="entry name" value="YidC_periplasmic_sf"/>
</dbReference>
<dbReference type="Proteomes" id="UP000092884">
    <property type="component" value="Chromosome"/>
</dbReference>
<evidence type="ECO:0000256" key="10">
    <source>
        <dbReference type="ARBA" id="ARBA00023186"/>
    </source>
</evidence>
<feature type="transmembrane region" description="Helical" evidence="13">
    <location>
        <begin position="412"/>
        <end position="432"/>
    </location>
</feature>
<dbReference type="NCBIfam" id="NF002357">
    <property type="entry name" value="PRK01318.2-4"/>
    <property type="match status" value="1"/>
</dbReference>
<keyword evidence="10 13" id="KW-0143">Chaperone</keyword>
<dbReference type="InterPro" id="IPR028053">
    <property type="entry name" value="Membr_insert_YidC_N"/>
</dbReference>
<dbReference type="PANTHER" id="PTHR12428">
    <property type="entry name" value="OXA1"/>
    <property type="match status" value="1"/>
</dbReference>
<comment type="subcellular location">
    <subcellularLocation>
        <location evidence="1">Cell inner membrane</location>
        <topology evidence="1">Multi-pass membrane protein</topology>
    </subcellularLocation>
    <subcellularLocation>
        <location evidence="13">Cell membrane</location>
        <topology evidence="13">Multi-pass membrane protein</topology>
    </subcellularLocation>
</comment>
<dbReference type="GO" id="GO:0005886">
    <property type="term" value="C:plasma membrane"/>
    <property type="evidence" value="ECO:0007669"/>
    <property type="project" value="UniProtKB-SubCell"/>
</dbReference>
<dbReference type="PANTHER" id="PTHR12428:SF65">
    <property type="entry name" value="CYTOCHROME C OXIDASE ASSEMBLY PROTEIN COX18, MITOCHONDRIAL"/>
    <property type="match status" value="1"/>
</dbReference>
<keyword evidence="8 13" id="KW-1133">Transmembrane helix</keyword>
<dbReference type="Gene3D" id="2.70.98.90">
    <property type="match status" value="1"/>
</dbReference>
<dbReference type="InterPro" id="IPR028055">
    <property type="entry name" value="YidC/Oxa/ALB_C"/>
</dbReference>
<dbReference type="PRINTS" id="PR00701">
    <property type="entry name" value="60KDINNERMP"/>
</dbReference>
<dbReference type="HAMAP" id="MF_01810">
    <property type="entry name" value="YidC_type1"/>
    <property type="match status" value="1"/>
</dbReference>
<feature type="domain" description="Membrane insertase YidC N-terminal" evidence="15">
    <location>
        <begin position="148"/>
        <end position="337"/>
    </location>
</feature>
<dbReference type="NCBIfam" id="TIGR03593">
    <property type="entry name" value="yidC_nterm"/>
    <property type="match status" value="1"/>
</dbReference>
<keyword evidence="5 13" id="KW-1003">Cell membrane</keyword>
<dbReference type="EMBL" id="CP016503">
    <property type="protein sequence ID" value="ANV97625.1"/>
    <property type="molecule type" value="Genomic_DNA"/>
</dbReference>
<comment type="similarity">
    <text evidence="2 13">Belongs to the OXA1/ALB3/YidC family. Type 1 subfamily.</text>
</comment>
<reference evidence="17" key="1">
    <citation type="submission" date="2016-07" db="EMBL/GenBank/DDBJ databases">
        <authorList>
            <person name="Florea S."/>
            <person name="Webb J.S."/>
            <person name="Jaromczyk J."/>
            <person name="Schardl C.L."/>
        </authorList>
    </citation>
    <scope>NUCLEOTIDE SEQUENCE [LARGE SCALE GENOMIC DNA]</scope>
    <source>
        <strain evidence="17">MIT 01-6242</strain>
    </source>
</reference>
<evidence type="ECO:0000313" key="17">
    <source>
        <dbReference type="Proteomes" id="UP000092884"/>
    </source>
</evidence>
<dbReference type="PRINTS" id="PR01900">
    <property type="entry name" value="YIDCPROTEIN"/>
</dbReference>
<keyword evidence="17" id="KW-1185">Reference proteome</keyword>
<dbReference type="NCBIfam" id="TIGR03592">
    <property type="entry name" value="yidC_oxa1_cterm"/>
    <property type="match status" value="1"/>
</dbReference>
<evidence type="ECO:0000313" key="16">
    <source>
        <dbReference type="EMBL" id="ANV97625.1"/>
    </source>
</evidence>
<accession>A0A1B1U4K3</accession>
<dbReference type="Pfam" id="PF02096">
    <property type="entry name" value="60KD_IMP"/>
    <property type="match status" value="1"/>
</dbReference>
<dbReference type="InterPro" id="IPR019998">
    <property type="entry name" value="Membr_insert_YidC"/>
</dbReference>
<dbReference type="InterPro" id="IPR047196">
    <property type="entry name" value="YidC_ALB_C"/>
</dbReference>
<evidence type="ECO:0000256" key="3">
    <source>
        <dbReference type="ARBA" id="ARBA00015325"/>
    </source>
</evidence>
<evidence type="ECO:0000256" key="12">
    <source>
        <dbReference type="ARBA" id="ARBA00033342"/>
    </source>
</evidence>
<keyword evidence="9 13" id="KW-0472">Membrane</keyword>
<comment type="function">
    <text evidence="13">Required for the insertion and/or proper folding and/or complex formation of integral membrane proteins into the membrane. Involved in integration of membrane proteins that insert both dependently and independently of the Sec translocase complex, as well as at least some lipoproteins. Aids folding of multispanning membrane proteins.</text>
</comment>
<dbReference type="GO" id="GO:0015031">
    <property type="term" value="P:protein transport"/>
    <property type="evidence" value="ECO:0007669"/>
    <property type="project" value="UniProtKB-KW"/>
</dbReference>
<proteinExistence type="inferred from homology"/>
<dbReference type="GO" id="GO:0051205">
    <property type="term" value="P:protein insertion into membrane"/>
    <property type="evidence" value="ECO:0007669"/>
    <property type="project" value="TreeGrafter"/>
</dbReference>
<organism evidence="16 17">
    <name type="scientific">Helicobacter enhydrae</name>
    <dbReference type="NCBI Taxonomy" id="222136"/>
    <lineage>
        <taxon>Bacteria</taxon>
        <taxon>Pseudomonadati</taxon>
        <taxon>Campylobacterota</taxon>
        <taxon>Epsilonproteobacteria</taxon>
        <taxon>Campylobacterales</taxon>
        <taxon>Helicobacteraceae</taxon>
        <taxon>Helicobacter</taxon>
    </lineage>
</organism>
<evidence type="ECO:0000256" key="4">
    <source>
        <dbReference type="ARBA" id="ARBA00022448"/>
    </source>
</evidence>
<dbReference type="InterPro" id="IPR001708">
    <property type="entry name" value="YidC/ALB3/OXA1/COX18"/>
</dbReference>
<evidence type="ECO:0000256" key="11">
    <source>
        <dbReference type="ARBA" id="ARBA00033245"/>
    </source>
</evidence>
<evidence type="ECO:0000256" key="8">
    <source>
        <dbReference type="ARBA" id="ARBA00022989"/>
    </source>
</evidence>
<evidence type="ECO:0000256" key="9">
    <source>
        <dbReference type="ARBA" id="ARBA00023136"/>
    </source>
</evidence>
<sequence>MKHIPPPYEDQSFSMTRMLVALVVTIGALSLYTYFFPQQPIQPKENVAQVATHNAPSTASKVTQASTSPQNDLLLVVKAKDFDIEFDTLGRIKQVFLKNKKFITPKQESLLAKLFGVQDKQEELKALPLLQEDGIRPLEVRFADVTLNQKAFEVRYSTAQKEIILDDQPVSFVLEQKIGEVVLRKHLTIKPNMSFEITTSLEGSNSVYFLTNGSRPIADSDQYAFLGTIVQKEGGSLEKLADGDLANEEMTLKHAVFASSVDRYFTTLLYSKEGFEVIVDGKIASSSPIAFVRIQDTANIGGYIGPKNYDALKAIYKPLGDVVEYGMITFFAKPLFSLLELLYGVCGNWGWAIVLLTIIVRLVLFPLSYKGMMGMQKLKEIAPQMKELQTKYKDDPQKLQAQMMALYRKNGANPLGGCLPLLLQIPVFFAIYKVLYCAVELKSAPWIGWIHDLSAIDPYYVLPVFMGVTMYISQIMTPTTFTDPMQEKVFKLLPVFFMFFFIIFPFPAGLVLYWSVNNILSIIQQMIINRIVEKQKSGKVK</sequence>
<feature type="transmembrane region" description="Helical" evidence="13">
    <location>
        <begin position="489"/>
        <end position="506"/>
    </location>
</feature>
<comment type="subunit">
    <text evidence="13">Interacts with the Sec translocase complex via SecD. Specifically interacts with transmembrane segments of nascent integral membrane proteins during membrane integration.</text>
</comment>
<dbReference type="OrthoDB" id="9780552at2"/>
<evidence type="ECO:0000256" key="7">
    <source>
        <dbReference type="ARBA" id="ARBA00022927"/>
    </source>
</evidence>
<dbReference type="Pfam" id="PF14849">
    <property type="entry name" value="YidC_periplas"/>
    <property type="match status" value="1"/>
</dbReference>
<evidence type="ECO:0000259" key="15">
    <source>
        <dbReference type="Pfam" id="PF14849"/>
    </source>
</evidence>
<dbReference type="CDD" id="cd19960">
    <property type="entry name" value="YidC_peri"/>
    <property type="match status" value="1"/>
</dbReference>
<name>A0A1B1U4K3_9HELI</name>
<feature type="transmembrane region" description="Helical" evidence="13">
    <location>
        <begin position="349"/>
        <end position="369"/>
    </location>
</feature>
<dbReference type="CDD" id="cd20070">
    <property type="entry name" value="5TM_YidC_Alb3"/>
    <property type="match status" value="1"/>
</dbReference>
<dbReference type="GO" id="GO:0032977">
    <property type="term" value="F:membrane insertase activity"/>
    <property type="evidence" value="ECO:0007669"/>
    <property type="project" value="InterPro"/>
</dbReference>
<keyword evidence="6 13" id="KW-0812">Transmembrane</keyword>
<dbReference type="AlphaFoldDB" id="A0A1B1U4K3"/>
<feature type="domain" description="Membrane insertase YidC/Oxa/ALB C-terminal" evidence="14">
    <location>
        <begin position="349"/>
        <end position="530"/>
    </location>
</feature>
<evidence type="ECO:0000256" key="1">
    <source>
        <dbReference type="ARBA" id="ARBA00004429"/>
    </source>
</evidence>
<gene>
    <name evidence="13" type="primary">yidC</name>
    <name evidence="16" type="ORF">BBW65_01855</name>
</gene>